<keyword evidence="2" id="KW-1185">Reference proteome</keyword>
<evidence type="ECO:0000313" key="1">
    <source>
        <dbReference type="EMBL" id="WPC03488.1"/>
    </source>
</evidence>
<evidence type="ECO:0000313" key="2">
    <source>
        <dbReference type="Proteomes" id="UP001305928"/>
    </source>
</evidence>
<name>A0ABZ0PQQ8_9PSED</name>
<gene>
    <name evidence="1" type="ORF">SBP02_11900</name>
</gene>
<sequence length="110" mass="12989">MHDKFQQLMQHREAVVYARRHMIISAARRESGLSILEILNLHSPFHGVKNEYEAKRFALKSPELEAILTLKVCEIYWQNPTRTWLKDFETMLIDLPLELILSQSYEPNHA</sequence>
<accession>A0ABZ0PQQ8</accession>
<reference evidence="1 2" key="1">
    <citation type="submission" date="2023-11" db="EMBL/GenBank/DDBJ databases">
        <title>Complete genome of Pseudomonas benzenivorans BA3361.</title>
        <authorList>
            <person name="Shin S.Y."/>
            <person name="Song J."/>
            <person name="Kang H."/>
        </authorList>
    </citation>
    <scope>NUCLEOTIDE SEQUENCE [LARGE SCALE GENOMIC DNA]</scope>
    <source>
        <strain evidence="1 2">HNIBRBA3361</strain>
    </source>
</reference>
<organism evidence="1 2">
    <name type="scientific">Pseudomonas benzenivorans</name>
    <dbReference type="NCBI Taxonomy" id="556533"/>
    <lineage>
        <taxon>Bacteria</taxon>
        <taxon>Pseudomonadati</taxon>
        <taxon>Pseudomonadota</taxon>
        <taxon>Gammaproteobacteria</taxon>
        <taxon>Pseudomonadales</taxon>
        <taxon>Pseudomonadaceae</taxon>
        <taxon>Pseudomonas</taxon>
    </lineage>
</organism>
<dbReference type="RefSeq" id="WP_318641990.1">
    <property type="nucleotide sequence ID" value="NZ_CP137892.1"/>
</dbReference>
<dbReference type="Proteomes" id="UP001305928">
    <property type="component" value="Chromosome"/>
</dbReference>
<dbReference type="EMBL" id="CP137892">
    <property type="protein sequence ID" value="WPC03488.1"/>
    <property type="molecule type" value="Genomic_DNA"/>
</dbReference>
<protein>
    <submittedName>
        <fullName evidence="1">Uncharacterized protein</fullName>
    </submittedName>
</protein>
<proteinExistence type="predicted"/>